<dbReference type="Proteomes" id="UP001328107">
    <property type="component" value="Unassembled WGS sequence"/>
</dbReference>
<dbReference type="AlphaFoldDB" id="A0AAN4Z3P6"/>
<accession>A0AAN4Z3P6</accession>
<dbReference type="PROSITE" id="PS50097">
    <property type="entry name" value="BTB"/>
    <property type="match status" value="1"/>
</dbReference>
<proteinExistence type="predicted"/>
<feature type="domain" description="BTB" evidence="1">
    <location>
        <begin position="24"/>
        <end position="82"/>
    </location>
</feature>
<feature type="non-terminal residue" evidence="2">
    <location>
        <position position="1"/>
    </location>
</feature>
<sequence>QMSADDPRSKRGGHRLYDHSSFPDAAILRVRGKNFMISTSYLALHSAYFYDLFYGPNSKGLNERIELDCDPHTFGDLLDIIYPSYKKRDCCRECTSSSEDRLNLAIELKMKFAIKILLEGDQLASKEDVAVSAKFPDAATVTVEEHDFIVSASALSLHSQTLSDMFYVAGEFEKEIELDVDRRSFRFRATTGNFPAEILSEFLDTLVELDAMNLYDFYICELNKNLRALTRSALCRHATKLLKHYSNQPDLSMKNL</sequence>
<dbReference type="InterPro" id="IPR011333">
    <property type="entry name" value="SKP1/BTB/POZ_sf"/>
</dbReference>
<dbReference type="Gene3D" id="3.30.710.10">
    <property type="entry name" value="Potassium Channel Kv1.1, Chain A"/>
    <property type="match status" value="1"/>
</dbReference>
<feature type="non-terminal residue" evidence="2">
    <location>
        <position position="256"/>
    </location>
</feature>
<reference evidence="3" key="1">
    <citation type="submission" date="2022-10" db="EMBL/GenBank/DDBJ databases">
        <title>Genome assembly of Pristionchus species.</title>
        <authorList>
            <person name="Yoshida K."/>
            <person name="Sommer R.J."/>
        </authorList>
    </citation>
    <scope>NUCLEOTIDE SEQUENCE [LARGE SCALE GENOMIC DNA]</scope>
    <source>
        <strain evidence="3">RS5460</strain>
    </source>
</reference>
<evidence type="ECO:0000313" key="2">
    <source>
        <dbReference type="EMBL" id="GMR30105.1"/>
    </source>
</evidence>
<organism evidence="2 3">
    <name type="scientific">Pristionchus mayeri</name>
    <dbReference type="NCBI Taxonomy" id="1317129"/>
    <lineage>
        <taxon>Eukaryota</taxon>
        <taxon>Metazoa</taxon>
        <taxon>Ecdysozoa</taxon>
        <taxon>Nematoda</taxon>
        <taxon>Chromadorea</taxon>
        <taxon>Rhabditida</taxon>
        <taxon>Rhabditina</taxon>
        <taxon>Diplogasteromorpha</taxon>
        <taxon>Diplogasteroidea</taxon>
        <taxon>Neodiplogasteridae</taxon>
        <taxon>Pristionchus</taxon>
    </lineage>
</organism>
<dbReference type="SUPFAM" id="SSF54695">
    <property type="entry name" value="POZ domain"/>
    <property type="match status" value="1"/>
</dbReference>
<name>A0AAN4Z3P6_9BILA</name>
<dbReference type="PANTHER" id="PTHR22743">
    <property type="entry name" value="MEPRIN/TRAF-LIKE MATH FAMILY-C.ELEGANS"/>
    <property type="match status" value="1"/>
</dbReference>
<dbReference type="PANTHER" id="PTHR22743:SF165">
    <property type="entry name" value="BTB AND MATH DOMAIN CONTAINING-RELATED"/>
    <property type="match status" value="1"/>
</dbReference>
<dbReference type="CDD" id="cd18186">
    <property type="entry name" value="BTB_POZ_ZBTB_KLHL-like"/>
    <property type="match status" value="1"/>
</dbReference>
<dbReference type="InterPro" id="IPR052664">
    <property type="entry name" value="BTB-MATH_domain_protein"/>
</dbReference>
<dbReference type="Pfam" id="PF00651">
    <property type="entry name" value="BTB"/>
    <property type="match status" value="1"/>
</dbReference>
<evidence type="ECO:0000259" key="1">
    <source>
        <dbReference type="PROSITE" id="PS50097"/>
    </source>
</evidence>
<protein>
    <recommendedName>
        <fullName evidence="1">BTB domain-containing protein</fullName>
    </recommendedName>
</protein>
<gene>
    <name evidence="2" type="ORF">PMAYCL1PPCAC_00300</name>
</gene>
<comment type="caution">
    <text evidence="2">The sequence shown here is derived from an EMBL/GenBank/DDBJ whole genome shotgun (WGS) entry which is preliminary data.</text>
</comment>
<evidence type="ECO:0000313" key="3">
    <source>
        <dbReference type="Proteomes" id="UP001328107"/>
    </source>
</evidence>
<dbReference type="EMBL" id="BTRK01000001">
    <property type="protein sequence ID" value="GMR30105.1"/>
    <property type="molecule type" value="Genomic_DNA"/>
</dbReference>
<dbReference type="InterPro" id="IPR000210">
    <property type="entry name" value="BTB/POZ_dom"/>
</dbReference>
<keyword evidence="3" id="KW-1185">Reference proteome</keyword>